<keyword evidence="2" id="KW-0472">Membrane</keyword>
<feature type="domain" description="Putative ER transporter 6TM N-terminal" evidence="3">
    <location>
        <begin position="23"/>
        <end position="347"/>
    </location>
</feature>
<dbReference type="VEuPathDB" id="FungiDB:Z518_03133"/>
<dbReference type="EMBL" id="KN847476">
    <property type="protein sequence ID" value="KIX08477.1"/>
    <property type="molecule type" value="Genomic_DNA"/>
</dbReference>
<name>A0A0D2G1W2_9EURO</name>
<proteinExistence type="predicted"/>
<evidence type="ECO:0000313" key="5">
    <source>
        <dbReference type="Proteomes" id="UP000053617"/>
    </source>
</evidence>
<reference evidence="4 5" key="1">
    <citation type="submission" date="2015-01" db="EMBL/GenBank/DDBJ databases">
        <title>The Genome Sequence of Rhinocladiella mackenzie CBS 650.93.</title>
        <authorList>
            <consortium name="The Broad Institute Genomics Platform"/>
            <person name="Cuomo C."/>
            <person name="de Hoog S."/>
            <person name="Gorbushina A."/>
            <person name="Stielow B."/>
            <person name="Teixiera M."/>
            <person name="Abouelleil A."/>
            <person name="Chapman S.B."/>
            <person name="Priest M."/>
            <person name="Young S.K."/>
            <person name="Wortman J."/>
            <person name="Nusbaum C."/>
            <person name="Birren B."/>
        </authorList>
    </citation>
    <scope>NUCLEOTIDE SEQUENCE [LARGE SCALE GENOMIC DNA]</scope>
    <source>
        <strain evidence="4 5">CBS 650.93</strain>
    </source>
</reference>
<feature type="region of interest" description="Disordered" evidence="1">
    <location>
        <begin position="393"/>
        <end position="414"/>
    </location>
</feature>
<feature type="transmembrane region" description="Helical" evidence="2">
    <location>
        <begin position="196"/>
        <end position="214"/>
    </location>
</feature>
<evidence type="ECO:0000256" key="1">
    <source>
        <dbReference type="SAM" id="MobiDB-lite"/>
    </source>
</evidence>
<dbReference type="RefSeq" id="XP_013275613.1">
    <property type="nucleotide sequence ID" value="XM_013420159.1"/>
</dbReference>
<dbReference type="PANTHER" id="PTHR37994:SF4">
    <property type="entry name" value="ER TRANSPORTER 6TM N-TERMINAL DOMAIN-CONTAINING PROTEIN-RELATED"/>
    <property type="match status" value="1"/>
</dbReference>
<feature type="transmembrane region" description="Helical" evidence="2">
    <location>
        <begin position="86"/>
        <end position="108"/>
    </location>
</feature>
<feature type="region of interest" description="Disordered" evidence="1">
    <location>
        <begin position="451"/>
        <end position="472"/>
    </location>
</feature>
<dbReference type="AlphaFoldDB" id="A0A0D2G1W2"/>
<evidence type="ECO:0000256" key="2">
    <source>
        <dbReference type="SAM" id="Phobius"/>
    </source>
</evidence>
<gene>
    <name evidence="4" type="ORF">Z518_03133</name>
</gene>
<sequence>MLETDTGPAAKEIKAERLRGKLNLDLSTFLMMLKGGIPPAIALAAYQSDSWARQYSTLGYLIAIISFLSLPILPRAKFFQSLFVDLISICLAAAMSLLSIRCAVSARQSTTSASSSTTTGSSGSTPSLQYNAAASVSACTWLFFNLYLANTVRAARPKLFIASIQYIIFIIVASTYAPTFPNMTAGMNFVSRMLKVFLTGYALATGVTLFIIPVSSRMTSYTQMAGIMNLLKTSLSIHTAYLHDITTSQTGSAGLLDGNGKPIPLEKNPQAMQKAEEAATKLKVTIQQASQLFGQLKIEISFAQKEIGWGKLQAEDFSQIWTHLQRIVLPVAGLSTLIDILQSVRHHKAKGENLVGDAEIIDSVRKLEADEWHEVVARSRIPFHRLIPKPETLDQDVEKNGGDSPAPGDPQFTGHLREQIRIFQEHREETMRKWCERKGIEVPTKFWEDPSAQYRFGDSASMDDTVRQKQNH</sequence>
<dbReference type="OrthoDB" id="2274698at2759"/>
<keyword evidence="2" id="KW-0812">Transmembrane</keyword>
<evidence type="ECO:0000313" key="4">
    <source>
        <dbReference type="EMBL" id="KIX08477.1"/>
    </source>
</evidence>
<dbReference type="InterPro" id="IPR018823">
    <property type="entry name" value="ArAE_2_N"/>
</dbReference>
<dbReference type="Pfam" id="PF10337">
    <property type="entry name" value="ArAE_2_N"/>
    <property type="match status" value="1"/>
</dbReference>
<dbReference type="PANTHER" id="PTHR37994">
    <property type="entry name" value="ARAE_2_N DOMAIN-CONTAINING PROTEIN-RELATED"/>
    <property type="match status" value="1"/>
</dbReference>
<dbReference type="Proteomes" id="UP000053617">
    <property type="component" value="Unassembled WGS sequence"/>
</dbReference>
<keyword evidence="2" id="KW-1133">Transmembrane helix</keyword>
<dbReference type="GeneID" id="25291204"/>
<accession>A0A0D2G1W2</accession>
<feature type="transmembrane region" description="Helical" evidence="2">
    <location>
        <begin position="128"/>
        <end position="147"/>
    </location>
</feature>
<feature type="transmembrane region" description="Helical" evidence="2">
    <location>
        <begin position="58"/>
        <end position="74"/>
    </location>
</feature>
<feature type="transmembrane region" description="Helical" evidence="2">
    <location>
        <begin position="159"/>
        <end position="176"/>
    </location>
</feature>
<dbReference type="STRING" id="1442369.A0A0D2G1W2"/>
<dbReference type="HOGENOM" id="CLU_578903_0_0_1"/>
<protein>
    <recommendedName>
        <fullName evidence="3">Putative ER transporter 6TM N-terminal domain-containing protein</fullName>
    </recommendedName>
</protein>
<evidence type="ECO:0000259" key="3">
    <source>
        <dbReference type="Pfam" id="PF10337"/>
    </source>
</evidence>
<organism evidence="4 5">
    <name type="scientific">Rhinocladiella mackenziei CBS 650.93</name>
    <dbReference type="NCBI Taxonomy" id="1442369"/>
    <lineage>
        <taxon>Eukaryota</taxon>
        <taxon>Fungi</taxon>
        <taxon>Dikarya</taxon>
        <taxon>Ascomycota</taxon>
        <taxon>Pezizomycotina</taxon>
        <taxon>Eurotiomycetes</taxon>
        <taxon>Chaetothyriomycetidae</taxon>
        <taxon>Chaetothyriales</taxon>
        <taxon>Herpotrichiellaceae</taxon>
        <taxon>Rhinocladiella</taxon>
    </lineage>
</organism>
<keyword evidence="5" id="KW-1185">Reference proteome</keyword>